<dbReference type="Pfam" id="PF14950">
    <property type="entry name" value="DUF4502"/>
    <property type="match status" value="1"/>
</dbReference>
<feature type="domain" description="DUF4502" evidence="2">
    <location>
        <begin position="6"/>
        <end position="404"/>
    </location>
</feature>
<keyword evidence="5" id="KW-1185">Reference proteome</keyword>
<gene>
    <name evidence="4" type="ORF">UPYG_G00292350</name>
</gene>
<feature type="compositionally biased region" description="Acidic residues" evidence="1">
    <location>
        <begin position="200"/>
        <end position="215"/>
    </location>
</feature>
<evidence type="ECO:0000259" key="3">
    <source>
        <dbReference type="Pfam" id="PF14951"/>
    </source>
</evidence>
<dbReference type="PANTHER" id="PTHR34347:SF1">
    <property type="entry name" value="DNA REPAIR-SCAFFOLDING PROTEIN"/>
    <property type="match status" value="1"/>
</dbReference>
<feature type="compositionally biased region" description="Polar residues" evidence="1">
    <location>
        <begin position="245"/>
        <end position="258"/>
    </location>
</feature>
<feature type="region of interest" description="Disordered" evidence="1">
    <location>
        <begin position="66"/>
        <end position="141"/>
    </location>
</feature>
<proteinExistence type="predicted"/>
<dbReference type="InterPro" id="IPR053054">
    <property type="entry name" value="DNA_repair-scaffolding"/>
</dbReference>
<dbReference type="Pfam" id="PF14951">
    <property type="entry name" value="DUF4503"/>
    <property type="match status" value="1"/>
</dbReference>
<dbReference type="InterPro" id="IPR028026">
    <property type="entry name" value="DUF4502"/>
</dbReference>
<feature type="region of interest" description="Disordered" evidence="1">
    <location>
        <begin position="154"/>
        <end position="220"/>
    </location>
</feature>
<protein>
    <recommendedName>
        <fullName evidence="6">Scaffold protein involved in DNA repair</fullName>
    </recommendedName>
</protein>
<evidence type="ECO:0008006" key="6">
    <source>
        <dbReference type="Google" id="ProtNLM"/>
    </source>
</evidence>
<organism evidence="4 5">
    <name type="scientific">Umbra pygmaea</name>
    <name type="common">Eastern mudminnow</name>
    <dbReference type="NCBI Taxonomy" id="75934"/>
    <lineage>
        <taxon>Eukaryota</taxon>
        <taxon>Metazoa</taxon>
        <taxon>Chordata</taxon>
        <taxon>Craniata</taxon>
        <taxon>Vertebrata</taxon>
        <taxon>Euteleostomi</taxon>
        <taxon>Actinopterygii</taxon>
        <taxon>Neopterygii</taxon>
        <taxon>Teleostei</taxon>
        <taxon>Protacanthopterygii</taxon>
        <taxon>Esociformes</taxon>
        <taxon>Umbridae</taxon>
        <taxon>Umbra</taxon>
    </lineage>
</organism>
<name>A0ABD0W5H2_UMBPY</name>
<evidence type="ECO:0000313" key="5">
    <source>
        <dbReference type="Proteomes" id="UP001557470"/>
    </source>
</evidence>
<feature type="domain" description="DUF4503" evidence="3">
    <location>
        <begin position="555"/>
        <end position="957"/>
    </location>
</feature>
<evidence type="ECO:0000259" key="2">
    <source>
        <dbReference type="Pfam" id="PF14950"/>
    </source>
</evidence>
<dbReference type="InterPro" id="IPR028032">
    <property type="entry name" value="DUF4503"/>
</dbReference>
<comment type="caution">
    <text evidence="4">The sequence shown here is derived from an EMBL/GenBank/DDBJ whole genome shotgun (WGS) entry which is preliminary data.</text>
</comment>
<dbReference type="AlphaFoldDB" id="A0ABD0W5H2"/>
<dbReference type="PANTHER" id="PTHR34347">
    <property type="entry name" value="DNA REPAIR-SCAFFOLDING PROTEIN SPIDR"/>
    <property type="match status" value="1"/>
</dbReference>
<feature type="compositionally biased region" description="Acidic residues" evidence="1">
    <location>
        <begin position="163"/>
        <end position="177"/>
    </location>
</feature>
<accession>A0ABD0W5H2</accession>
<feature type="region of interest" description="Disordered" evidence="1">
    <location>
        <begin position="245"/>
        <end position="266"/>
    </location>
</feature>
<feature type="region of interest" description="Disordered" evidence="1">
    <location>
        <begin position="335"/>
        <end position="366"/>
    </location>
</feature>
<reference evidence="4 5" key="1">
    <citation type="submission" date="2024-06" db="EMBL/GenBank/DDBJ databases">
        <authorList>
            <person name="Pan Q."/>
            <person name="Wen M."/>
            <person name="Jouanno E."/>
            <person name="Zahm M."/>
            <person name="Klopp C."/>
            <person name="Cabau C."/>
            <person name="Louis A."/>
            <person name="Berthelot C."/>
            <person name="Parey E."/>
            <person name="Roest Crollius H."/>
            <person name="Montfort J."/>
            <person name="Robinson-Rechavi M."/>
            <person name="Bouchez O."/>
            <person name="Lampietro C."/>
            <person name="Lopez Roques C."/>
            <person name="Donnadieu C."/>
            <person name="Postlethwait J."/>
            <person name="Bobe J."/>
            <person name="Verreycken H."/>
            <person name="Guiguen Y."/>
        </authorList>
    </citation>
    <scope>NUCLEOTIDE SEQUENCE [LARGE SCALE GENOMIC DNA]</scope>
    <source>
        <strain evidence="4">Up_M1</strain>
        <tissue evidence="4">Testis</tissue>
    </source>
</reference>
<feature type="compositionally biased region" description="Polar residues" evidence="1">
    <location>
        <begin position="344"/>
        <end position="362"/>
    </location>
</feature>
<evidence type="ECO:0000256" key="1">
    <source>
        <dbReference type="SAM" id="MobiDB-lite"/>
    </source>
</evidence>
<evidence type="ECO:0000313" key="4">
    <source>
        <dbReference type="EMBL" id="KAL0966210.1"/>
    </source>
</evidence>
<dbReference type="Proteomes" id="UP001557470">
    <property type="component" value="Unassembled WGS sequence"/>
</dbReference>
<dbReference type="EMBL" id="JAGEUA010000009">
    <property type="protein sequence ID" value="KAL0966210.1"/>
    <property type="molecule type" value="Genomic_DNA"/>
</dbReference>
<sequence>MSFQRKRKKYSKDIKCILFPDDDVKVGARKMGIEPSIITNSASNSWERCGDSFLNTPLIKNLSSSGKKWQHVRQQSPAQAQGGGPHYEEEEPVHIAWSSSDSELSDGEAQAKQPAPPPPSHTGAQQHSRPRGPAASKQSYSRALRRLCTETHCPDDLLKIDPDSDSEVADDVEEENISECGSERYIVEPNQSFPKLTTAEDPDISDYPSDEEGDSADTPTQSCLEAVAVKGGTRSVSDWVRSAQAALQTPQKQTTKNAKTPEDSHKKKITFQRGGLAERLNRLQSRQRSAISFWRHQSISCTNRSSAVHKPGVLVLEVLSVQEESCMQMALCEHHPPATDQHRPPSNTSITTADQDNLSATDHTLPPSGPVRARVLVLFNKETVGQLAPAPGDVIYVYPPWQSLMIDGQHNTIILNTHFSQKVYSDTKQASRVLVPVVKCSPYSLARTFHQVEFNKTLPVGHGIVQKVSAQSLCCIGGSVTRRSSRWDSLLEAIEGLGQAGPLGRGVEVVVQRVYCTPVREQSARASLKSRVLGRSPTVPPSVQNSKNRLCALVQDSYGMFSVVQLHLLPSEDQLHLYSSKWQGRTCILRAIKVVQRVTRERYSRLFSLIDSLWPPPMSLKIDGGTQNVHNDSRPKGPAPSFCYFLSGQESSVEPVEGEPVSTLYLRPTVQTLRDILECELSCHCCSFVATVIHSRIQYHSGDVAQVPGEVWLIVTDPSLQQPEVPPCRRTLAVCMTTSCVLTSSVAKAISTPGVCYMSFRDAVKEHGVILCVEQSVVQLQPLVCCPQTESQGGAVSGSFPQTLQQASSQPVRLDPLSPETSPNSLCTVTGRIVSVDEDTAYSWPICNMCGSDRLETAPQKTKAFHCVACDSLVDRPTVKMHLEVFINCSTVKESTVKIKLQQSTIKSLLNAASPGQEFPGYEVENVLGRELGPLSSYVRMVTRKPTLWISLEEICL</sequence>